<gene>
    <name evidence="2" type="ORF">EUV02_02245</name>
</gene>
<evidence type="ECO:0000313" key="2">
    <source>
        <dbReference type="EMBL" id="TFU05867.1"/>
    </source>
</evidence>
<keyword evidence="3" id="KW-1185">Reference proteome</keyword>
<sequence>MSDKIDHFCDAMRDNLNAVEAQIERLKSDIGTAQKDTVEGFERKLAEAQAAVTSQRNGVDAAGIRVRHWVTANREAGAAVIQGWKDKVDTGKLELHADQAEESAKSSVVIAEAALADAMLATYEAIAARHQANLAATN</sequence>
<keyword evidence="1" id="KW-0175">Coiled coil</keyword>
<dbReference type="EMBL" id="SIHO01000001">
    <property type="protein sequence ID" value="TFU05867.1"/>
    <property type="molecule type" value="Genomic_DNA"/>
</dbReference>
<dbReference type="Proteomes" id="UP000297737">
    <property type="component" value="Unassembled WGS sequence"/>
</dbReference>
<name>A0A4Y9EQH3_9SPHN</name>
<dbReference type="OrthoDB" id="8020966at2"/>
<protein>
    <submittedName>
        <fullName evidence="2">Uncharacterized protein</fullName>
    </submittedName>
</protein>
<reference evidence="2 3" key="1">
    <citation type="submission" date="2019-02" db="EMBL/GenBank/DDBJ databases">
        <title>Polymorphobacter sp. isolated from the lake at the Tibet of China.</title>
        <authorList>
            <person name="Li A."/>
        </authorList>
    </citation>
    <scope>NUCLEOTIDE SEQUENCE [LARGE SCALE GENOMIC DNA]</scope>
    <source>
        <strain evidence="2 3">DJ1R-1</strain>
    </source>
</reference>
<organism evidence="2 3">
    <name type="scientific">Glacieibacterium arshaanense</name>
    <dbReference type="NCBI Taxonomy" id="2511025"/>
    <lineage>
        <taxon>Bacteria</taxon>
        <taxon>Pseudomonadati</taxon>
        <taxon>Pseudomonadota</taxon>
        <taxon>Alphaproteobacteria</taxon>
        <taxon>Sphingomonadales</taxon>
        <taxon>Sphingosinicellaceae</taxon>
        <taxon>Glacieibacterium</taxon>
    </lineage>
</organism>
<dbReference type="RefSeq" id="WP_135244591.1">
    <property type="nucleotide sequence ID" value="NZ_SIHO01000001.1"/>
</dbReference>
<dbReference type="AlphaFoldDB" id="A0A4Y9EQH3"/>
<evidence type="ECO:0000313" key="3">
    <source>
        <dbReference type="Proteomes" id="UP000297737"/>
    </source>
</evidence>
<accession>A0A4Y9EQH3</accession>
<comment type="caution">
    <text evidence="2">The sequence shown here is derived from an EMBL/GenBank/DDBJ whole genome shotgun (WGS) entry which is preliminary data.</text>
</comment>
<proteinExistence type="predicted"/>
<evidence type="ECO:0000256" key="1">
    <source>
        <dbReference type="SAM" id="Coils"/>
    </source>
</evidence>
<feature type="coiled-coil region" evidence="1">
    <location>
        <begin position="9"/>
        <end position="36"/>
    </location>
</feature>